<gene>
    <name evidence="1" type="ORF">San01_08990</name>
</gene>
<dbReference type="Proteomes" id="UP000325598">
    <property type="component" value="Unassembled WGS sequence"/>
</dbReference>
<evidence type="ECO:0000313" key="1">
    <source>
        <dbReference type="EMBL" id="GES28412.1"/>
    </source>
</evidence>
<proteinExistence type="predicted"/>
<dbReference type="AlphaFoldDB" id="A0A5J4L881"/>
<keyword evidence="2" id="KW-1185">Reference proteome</keyword>
<dbReference type="EMBL" id="BLAG01000004">
    <property type="protein sequence ID" value="GES28412.1"/>
    <property type="molecule type" value="Genomic_DNA"/>
</dbReference>
<organism evidence="1 2">
    <name type="scientific">Streptomyces angustmyceticus</name>
    <dbReference type="NCBI Taxonomy" id="285578"/>
    <lineage>
        <taxon>Bacteria</taxon>
        <taxon>Bacillati</taxon>
        <taxon>Actinomycetota</taxon>
        <taxon>Actinomycetes</taxon>
        <taxon>Kitasatosporales</taxon>
        <taxon>Streptomycetaceae</taxon>
        <taxon>Streptomyces</taxon>
    </lineage>
</organism>
<evidence type="ECO:0000313" key="2">
    <source>
        <dbReference type="Proteomes" id="UP000325598"/>
    </source>
</evidence>
<sequence length="486" mass="54225">MDEQRVRAALDAVVGQLRTFVPDMAPYFEDDRPLGEYAKALSPTSAVAPEHAARQELIARSVRRVLGRAFGPGGPADTVTAQDIRAVNIVDHHQLLNHPLLLGTNIIANAGRLLSGRPAAPIVTLSCSNVNPSNHYMRNGFRFRGTDIPYFSAKEHRDVMYYLPPRPFDFVERLRSLKRWSAFAPDDQDFLEEYQQLLNGLDHSGCTVHRDQLATVVHGTWPRLFSEELRPHIPDLLYAGAEDVARESLIELLAEESWLSTALLDPAQRQRVLDTFRGVVVAWDEAAGKGTHFFWLRHPRRPGLLRLYVQGNALVPADERFAHLRIPLEREALREALHREDLVPSVALYMTLLLFAGIRPLVGPGSLVYTTQLRDGWRTLLDRHGPAEEARLLDEVDVTGMIAGTPVFFERTGPTLTTCYAADVMSAGGVDATYVDSVLRTPLNDLLSVGSGGVYDLFANSYIPKEKRLAERTGFDEAATLVHDWV</sequence>
<dbReference type="OrthoDB" id="4300817at2"/>
<comment type="caution">
    <text evidence="1">The sequence shown here is derived from an EMBL/GenBank/DDBJ whole genome shotgun (WGS) entry which is preliminary data.</text>
</comment>
<protein>
    <submittedName>
        <fullName evidence="1">Uncharacterized protein</fullName>
    </submittedName>
</protein>
<name>A0A5J4L881_9ACTN</name>
<accession>A0A5J4L881</accession>
<reference evidence="1 2" key="1">
    <citation type="submission" date="2019-10" db="EMBL/GenBank/DDBJ databases">
        <title>Whole genome shotgun sequence of Streptomyces angustmyceticus NBRC 3934.</title>
        <authorList>
            <person name="Hosoyama A."/>
            <person name="Ichikawa N."/>
            <person name="Kimura A."/>
            <person name="Kitahashi Y."/>
            <person name="Komaki H."/>
            <person name="Uohara A."/>
        </authorList>
    </citation>
    <scope>NUCLEOTIDE SEQUENCE [LARGE SCALE GENOMIC DNA]</scope>
    <source>
        <strain evidence="1 2">NBRC 3934</strain>
    </source>
</reference>
<dbReference type="RefSeq" id="WP_086719454.1">
    <property type="nucleotide sequence ID" value="NZ_BLAG01000004.1"/>
</dbReference>
<dbReference type="GeneID" id="96749212"/>